<protein>
    <submittedName>
        <fullName evidence="2">Uncharacterized protein</fullName>
    </submittedName>
</protein>
<name>A0A2T0PYU8_9ACTN</name>
<accession>A0A2T0PYU8</accession>
<keyword evidence="3" id="KW-1185">Reference proteome</keyword>
<feature type="transmembrane region" description="Helical" evidence="1">
    <location>
        <begin position="268"/>
        <end position="287"/>
    </location>
</feature>
<keyword evidence="1" id="KW-0812">Transmembrane</keyword>
<dbReference type="EMBL" id="PVZC01000007">
    <property type="protein sequence ID" value="PRX96577.1"/>
    <property type="molecule type" value="Genomic_DNA"/>
</dbReference>
<feature type="transmembrane region" description="Helical" evidence="1">
    <location>
        <begin position="170"/>
        <end position="191"/>
    </location>
</feature>
<keyword evidence="1" id="KW-1133">Transmembrane helix</keyword>
<feature type="transmembrane region" description="Helical" evidence="1">
    <location>
        <begin position="203"/>
        <end position="222"/>
    </location>
</feature>
<organism evidence="2 3">
    <name type="scientific">Allonocardiopsis opalescens</name>
    <dbReference type="NCBI Taxonomy" id="1144618"/>
    <lineage>
        <taxon>Bacteria</taxon>
        <taxon>Bacillati</taxon>
        <taxon>Actinomycetota</taxon>
        <taxon>Actinomycetes</taxon>
        <taxon>Streptosporangiales</taxon>
        <taxon>Allonocardiopsis</taxon>
    </lineage>
</organism>
<sequence>MRILRKRRSPSTVGDETPVPAARGWGRFGPVLVLLLFAPISAEYLIGYDVLAGDPLAMLFGLMVFAPLYGAPALLIRELVRRTGGGWPSILLLGAAFGLVQAGLIDQGLFNPAYRDIFYWDALRQPTFLAPLGTSGFMLFHFTALHAFGSVYAPVAVAEALAGRNRDRPWLRPLGLTATTVVWLLAGWYVLADHLRLEGWQPSAWQVAGTVAAVGALVWAALRTARPSPVSGRTPAPSPFVVLVVSLGLLAARPLLAALSPAGPGWNSWGPTLFAVAAVVLWSYLMLRWSRAPGWSGTHVLASAAGYLFAVGGAAFLVTPLGDVDPAAKAAGNIALLVLVAVLVAAGWMVQNRREVPE</sequence>
<feature type="transmembrane region" description="Helical" evidence="1">
    <location>
        <begin position="56"/>
        <end position="75"/>
    </location>
</feature>
<keyword evidence="1" id="KW-0472">Membrane</keyword>
<feature type="transmembrane region" description="Helical" evidence="1">
    <location>
        <begin position="330"/>
        <end position="350"/>
    </location>
</feature>
<dbReference type="AlphaFoldDB" id="A0A2T0PYU8"/>
<feature type="transmembrane region" description="Helical" evidence="1">
    <location>
        <begin position="299"/>
        <end position="318"/>
    </location>
</feature>
<dbReference type="RefSeq" id="WP_146159527.1">
    <property type="nucleotide sequence ID" value="NZ_PVZC01000007.1"/>
</dbReference>
<evidence type="ECO:0000313" key="2">
    <source>
        <dbReference type="EMBL" id="PRX96577.1"/>
    </source>
</evidence>
<feature type="transmembrane region" description="Helical" evidence="1">
    <location>
        <begin position="31"/>
        <end position="50"/>
    </location>
</feature>
<dbReference type="OrthoDB" id="8478704at2"/>
<feature type="transmembrane region" description="Helical" evidence="1">
    <location>
        <begin position="87"/>
        <end position="105"/>
    </location>
</feature>
<gene>
    <name evidence="2" type="ORF">CLV72_107100</name>
</gene>
<reference evidence="2 3" key="1">
    <citation type="submission" date="2018-03" db="EMBL/GenBank/DDBJ databases">
        <title>Genomic Encyclopedia of Archaeal and Bacterial Type Strains, Phase II (KMG-II): from individual species to whole genera.</title>
        <authorList>
            <person name="Goeker M."/>
        </authorList>
    </citation>
    <scope>NUCLEOTIDE SEQUENCE [LARGE SCALE GENOMIC DNA]</scope>
    <source>
        <strain evidence="2 3">DSM 45601</strain>
    </source>
</reference>
<evidence type="ECO:0000313" key="3">
    <source>
        <dbReference type="Proteomes" id="UP000237846"/>
    </source>
</evidence>
<evidence type="ECO:0000256" key="1">
    <source>
        <dbReference type="SAM" id="Phobius"/>
    </source>
</evidence>
<feature type="transmembrane region" description="Helical" evidence="1">
    <location>
        <begin position="138"/>
        <end position="158"/>
    </location>
</feature>
<comment type="caution">
    <text evidence="2">The sequence shown here is derived from an EMBL/GenBank/DDBJ whole genome shotgun (WGS) entry which is preliminary data.</text>
</comment>
<feature type="transmembrane region" description="Helical" evidence="1">
    <location>
        <begin position="234"/>
        <end position="256"/>
    </location>
</feature>
<dbReference type="Proteomes" id="UP000237846">
    <property type="component" value="Unassembled WGS sequence"/>
</dbReference>
<proteinExistence type="predicted"/>